<keyword evidence="2 3" id="KW-0418">Kinase</keyword>
<gene>
    <name evidence="3" type="ORF">OO016_02685</name>
</gene>
<dbReference type="InterPro" id="IPR016477">
    <property type="entry name" value="Fructo-/Ketosamine-3-kinase"/>
</dbReference>
<proteinExistence type="inferred from homology"/>
<evidence type="ECO:0000256" key="1">
    <source>
        <dbReference type="ARBA" id="ARBA00009460"/>
    </source>
</evidence>
<dbReference type="EMBL" id="JAPFQP010000001">
    <property type="protein sequence ID" value="MCX2718499.1"/>
    <property type="molecule type" value="Genomic_DNA"/>
</dbReference>
<dbReference type="PIRSF" id="PIRSF006221">
    <property type="entry name" value="Ketosamine-3-kinase"/>
    <property type="match status" value="1"/>
</dbReference>
<dbReference type="Gene3D" id="3.90.1200.10">
    <property type="match status" value="1"/>
</dbReference>
<organism evidence="3 4">
    <name type="scientific">Lentiprolixibacter aurantiacus</name>
    <dbReference type="NCBI Taxonomy" id="2993939"/>
    <lineage>
        <taxon>Bacteria</taxon>
        <taxon>Pseudomonadati</taxon>
        <taxon>Bacteroidota</taxon>
        <taxon>Flavobacteriia</taxon>
        <taxon>Flavobacteriales</taxon>
        <taxon>Flavobacteriaceae</taxon>
        <taxon>Lentiprolixibacter</taxon>
    </lineage>
</organism>
<comment type="similarity">
    <text evidence="1 2">Belongs to the fructosamine kinase family.</text>
</comment>
<dbReference type="PANTHER" id="PTHR12149">
    <property type="entry name" value="FRUCTOSAMINE 3 KINASE-RELATED PROTEIN"/>
    <property type="match status" value="1"/>
</dbReference>
<evidence type="ECO:0000313" key="3">
    <source>
        <dbReference type="EMBL" id="MCX2718499.1"/>
    </source>
</evidence>
<dbReference type="Pfam" id="PF03881">
    <property type="entry name" value="Fructosamin_kin"/>
    <property type="match status" value="1"/>
</dbReference>
<keyword evidence="2" id="KW-0808">Transferase</keyword>
<accession>A0AAE3SME5</accession>
<dbReference type="RefSeq" id="WP_266010614.1">
    <property type="nucleotide sequence ID" value="NZ_JAPFQP010000001.1"/>
</dbReference>
<protein>
    <submittedName>
        <fullName evidence="3">Fructosamine kinase family protein</fullName>
    </submittedName>
</protein>
<keyword evidence="4" id="KW-1185">Reference proteome</keyword>
<dbReference type="PANTHER" id="PTHR12149:SF8">
    <property type="entry name" value="PROTEIN-RIBULOSAMINE 3-KINASE"/>
    <property type="match status" value="1"/>
</dbReference>
<dbReference type="GO" id="GO:0016301">
    <property type="term" value="F:kinase activity"/>
    <property type="evidence" value="ECO:0007669"/>
    <property type="project" value="UniProtKB-UniRule"/>
</dbReference>
<dbReference type="AlphaFoldDB" id="A0AAE3SME5"/>
<name>A0AAE3SME5_9FLAO</name>
<dbReference type="Proteomes" id="UP001207116">
    <property type="component" value="Unassembled WGS sequence"/>
</dbReference>
<dbReference type="InterPro" id="IPR011009">
    <property type="entry name" value="Kinase-like_dom_sf"/>
</dbReference>
<reference evidence="3" key="1">
    <citation type="submission" date="2022-11" db="EMBL/GenBank/DDBJ databases">
        <title>The characterization of three novel Bacteroidetes species and genomic analysis of their roles in tidal elemental geochemical cycles.</title>
        <authorList>
            <person name="Ma K.-J."/>
        </authorList>
    </citation>
    <scope>NUCLEOTIDE SEQUENCE</scope>
    <source>
        <strain evidence="3">M415</strain>
    </source>
</reference>
<dbReference type="SUPFAM" id="SSF56112">
    <property type="entry name" value="Protein kinase-like (PK-like)"/>
    <property type="match status" value="1"/>
</dbReference>
<comment type="caution">
    <text evidence="3">The sequence shown here is derived from an EMBL/GenBank/DDBJ whole genome shotgun (WGS) entry which is preliminary data.</text>
</comment>
<evidence type="ECO:0000256" key="2">
    <source>
        <dbReference type="PIRNR" id="PIRNR006221"/>
    </source>
</evidence>
<evidence type="ECO:0000313" key="4">
    <source>
        <dbReference type="Proteomes" id="UP001207116"/>
    </source>
</evidence>
<sequence>MQAEIKEKLQVVLGAPIIRTRSVSGGDIAEAYLLETSTERLFCKFMQGTNALEMLLAEMTGLQQIRNTGIIKAPEVYFCEDFGVKVCLGMEFIESKSPSPGEMETLGEQLAIMHKTTSEKFGYHSDNFIGSLPQSNSEHSSWISFYVQERLVPQMQMAASRNLISKGEIPEAGRMIETLSSYFKDLIPALLHGDLWSGNYLISTAGEPYLIDPAVYYGDPAVDLAMTRLFGGFGSGFYHAYNENSGDIENEEDKTRLYQLYYLLVHLNLFGRSYYSSVKNIMEQYF</sequence>
<dbReference type="Gene3D" id="3.30.200.20">
    <property type="entry name" value="Phosphorylase Kinase, domain 1"/>
    <property type="match status" value="1"/>
</dbReference>